<dbReference type="InterPro" id="IPR038550">
    <property type="entry name" value="GPCR_3_9-Cys_sf"/>
</dbReference>
<feature type="transmembrane region" description="Helical" evidence="13">
    <location>
        <begin position="443"/>
        <end position="461"/>
    </location>
</feature>
<dbReference type="InterPro" id="IPR011500">
    <property type="entry name" value="GPCR_3_9-Cys_dom"/>
</dbReference>
<feature type="transmembrane region" description="Helical" evidence="13">
    <location>
        <begin position="629"/>
        <end position="652"/>
    </location>
</feature>
<evidence type="ECO:0000313" key="15">
    <source>
        <dbReference type="Proteomes" id="UP001190640"/>
    </source>
</evidence>
<proteinExistence type="inferred from homology"/>
<feature type="transmembrane region" description="Helical" evidence="13">
    <location>
        <begin position="473"/>
        <end position="497"/>
    </location>
</feature>
<keyword evidence="6 13" id="KW-1133">Transmembrane helix</keyword>
<evidence type="ECO:0000256" key="5">
    <source>
        <dbReference type="ARBA" id="ARBA00022729"/>
    </source>
</evidence>
<dbReference type="AlphaFoldDB" id="A0AA97JE53"/>
<feature type="region of interest" description="Disordered" evidence="12">
    <location>
        <begin position="723"/>
        <end position="746"/>
    </location>
</feature>
<dbReference type="FunFam" id="2.10.50.30:FF:000002">
    <property type="entry name" value="Vomeronasal 2 receptor, h1"/>
    <property type="match status" value="1"/>
</dbReference>
<keyword evidence="9" id="KW-0675">Receptor</keyword>
<evidence type="ECO:0000256" key="9">
    <source>
        <dbReference type="ARBA" id="ARBA00023170"/>
    </source>
</evidence>
<name>A0AA97JE53_EUBMA</name>
<sequence>MARKLLGGQWINSIVLTCPLLQGVLCAVWLATSPPSPNLDFHSLEEEIIAECNEGSVAMFYVVLGYMGFLALVSFTVAFLARKLPDSFNEAKFITFSMLAMDRTLRTKCLLTRPFQLQEDYCRPGDLIVGGLLPHLKTAVISVSFEEPPRNIPIARPVPKNYQHILALVFVIHEINKDPALLPNITLGFRIFEDTYFARMTYQASLSFLSTRGQVVPNYRCSQEENLLSVIGSLFSRISVQMASILDIFKIPQIHAFLRKTQFNNSTGEEVFFTGKDRRSSGYDILNLIFFPNQSSAQVKVGRMDPRAPPGQDFILNTDAIIWASQKLPSSRCVESCSPGYSQKVKEGEPVCCYECIHCPKRTISNHTDADHCTQCPEDQYPDEDQDGCISKNLTFLSYEEILGLVLASLAVLLSLVTGLVLATFIKHQDTPIVKANNRDLTYILLISLLLGFLCSLLFIGQPTKITCLLRQTSFSILFSIAISSILAKTVMVILAFNATKPRNMTRGLLRRQWINSMVLGCPLIQTLICAVWLGTSPPFPNPDFHSLEKEIIEECYEGSVAMFYTVLGYMGFQALISFLVAFLARKLPDSFNEAKFITFSMLVFCSVWVSFVPTYLSTKGKSMVAVEIFSILASGAGLLGCIFLPKCYILVLRPDLNCRDHLIRKKTPSRLSFPFGLGLWLGGPALPWAVLQSRAGLLLPPPCRPLPPSQLAESACASVWRPGVASPRQPRPPPLPGLGRSGRGADRASRCFLVRLPPRPLGILVFGAAAGGGAAAAQLLGPSSAGGALSSAR</sequence>
<evidence type="ECO:0000259" key="14">
    <source>
        <dbReference type="PROSITE" id="PS50259"/>
    </source>
</evidence>
<dbReference type="SUPFAM" id="SSF57184">
    <property type="entry name" value="Growth factor receptor domain"/>
    <property type="match status" value="1"/>
</dbReference>
<dbReference type="InterPro" id="IPR000068">
    <property type="entry name" value="GPCR_3_Ca_sens_rcpt-rel"/>
</dbReference>
<feature type="domain" description="G-protein coupled receptors family 3 profile" evidence="14">
    <location>
        <begin position="1"/>
        <end position="111"/>
    </location>
</feature>
<dbReference type="InterPro" id="IPR028082">
    <property type="entry name" value="Peripla_BP_I"/>
</dbReference>
<accession>A0AA97JE53</accession>
<keyword evidence="8 13" id="KW-0472">Membrane</keyword>
<evidence type="ECO:0000256" key="7">
    <source>
        <dbReference type="ARBA" id="ARBA00023040"/>
    </source>
</evidence>
<keyword evidence="4 13" id="KW-0812">Transmembrane</keyword>
<dbReference type="PANTHER" id="PTHR24061:SF599">
    <property type="entry name" value="G-PROTEIN COUPLED RECEPTORS FAMILY 3 PROFILE DOMAIN-CONTAINING PROTEIN"/>
    <property type="match status" value="1"/>
</dbReference>
<keyword evidence="10" id="KW-0325">Glycoprotein</keyword>
<keyword evidence="15" id="KW-1185">Reference proteome</keyword>
<feature type="transmembrane region" description="Helical" evidence="13">
    <location>
        <begin position="597"/>
        <end position="617"/>
    </location>
</feature>
<evidence type="ECO:0000256" key="1">
    <source>
        <dbReference type="ARBA" id="ARBA00004651"/>
    </source>
</evidence>
<evidence type="ECO:0000256" key="8">
    <source>
        <dbReference type="ARBA" id="ARBA00023136"/>
    </source>
</evidence>
<feature type="transmembrane region" description="Helical" evidence="13">
    <location>
        <begin position="402"/>
        <end position="423"/>
    </location>
</feature>
<comment type="subcellular location">
    <subcellularLocation>
        <location evidence="1">Cell membrane</location>
        <topology evidence="1">Multi-pass membrane protein</topology>
    </subcellularLocation>
</comment>
<gene>
    <name evidence="16" type="primary">LOC129329952</name>
</gene>
<dbReference type="SUPFAM" id="SSF53822">
    <property type="entry name" value="Periplasmic binding protein-like I"/>
    <property type="match status" value="2"/>
</dbReference>
<keyword evidence="3" id="KW-1003">Cell membrane</keyword>
<feature type="transmembrane region" description="Helical" evidence="13">
    <location>
        <begin position="562"/>
        <end position="585"/>
    </location>
</feature>
<comment type="similarity">
    <text evidence="2">Belongs to the G-protein coupled receptor 3 family.</text>
</comment>
<feature type="transmembrane region" description="Helical" evidence="13">
    <location>
        <begin position="58"/>
        <end position="81"/>
    </location>
</feature>
<dbReference type="InterPro" id="IPR004073">
    <property type="entry name" value="GPCR_3_vmron_rcpt_2"/>
</dbReference>
<dbReference type="Pfam" id="PF07562">
    <property type="entry name" value="NCD3G"/>
    <property type="match status" value="1"/>
</dbReference>
<dbReference type="PROSITE" id="PS00981">
    <property type="entry name" value="G_PROTEIN_RECEP_F3_3"/>
    <property type="match status" value="2"/>
</dbReference>
<dbReference type="PRINTS" id="PR00248">
    <property type="entry name" value="GPCRMGR"/>
</dbReference>
<dbReference type="InterPro" id="IPR009030">
    <property type="entry name" value="Growth_fac_rcpt_cys_sf"/>
</dbReference>
<evidence type="ECO:0000256" key="2">
    <source>
        <dbReference type="ARBA" id="ARBA00007242"/>
    </source>
</evidence>
<dbReference type="InterPro" id="IPR017978">
    <property type="entry name" value="GPCR_3_C"/>
</dbReference>
<dbReference type="Pfam" id="PF00003">
    <property type="entry name" value="7tm_3"/>
    <property type="match status" value="2"/>
</dbReference>
<dbReference type="InterPro" id="IPR000337">
    <property type="entry name" value="GPCR_3"/>
</dbReference>
<dbReference type="GeneID" id="129329952"/>
<dbReference type="Pfam" id="PF01094">
    <property type="entry name" value="ANF_receptor"/>
    <property type="match status" value="1"/>
</dbReference>
<dbReference type="PRINTS" id="PR01535">
    <property type="entry name" value="VOMERONASL2R"/>
</dbReference>
<keyword evidence="7" id="KW-0297">G-protein coupled receptor</keyword>
<dbReference type="Proteomes" id="UP001190640">
    <property type="component" value="Chromosome 5"/>
</dbReference>
<dbReference type="GO" id="GO:0005886">
    <property type="term" value="C:plasma membrane"/>
    <property type="evidence" value="ECO:0007669"/>
    <property type="project" value="UniProtKB-SubCell"/>
</dbReference>
<evidence type="ECO:0000256" key="11">
    <source>
        <dbReference type="ARBA" id="ARBA00023224"/>
    </source>
</evidence>
<evidence type="ECO:0000256" key="4">
    <source>
        <dbReference type="ARBA" id="ARBA00022692"/>
    </source>
</evidence>
<evidence type="ECO:0000256" key="12">
    <source>
        <dbReference type="SAM" id="MobiDB-lite"/>
    </source>
</evidence>
<dbReference type="InterPro" id="IPR017979">
    <property type="entry name" value="GPCR_3_CS"/>
</dbReference>
<protein>
    <submittedName>
        <fullName evidence="16">Vomeronasal type-2 receptor 26-like</fullName>
    </submittedName>
</protein>
<evidence type="ECO:0000256" key="6">
    <source>
        <dbReference type="ARBA" id="ARBA00022989"/>
    </source>
</evidence>
<feature type="domain" description="G-protein coupled receptors family 3 profile" evidence="14">
    <location>
        <begin position="403"/>
        <end position="667"/>
    </location>
</feature>
<keyword evidence="5" id="KW-0732">Signal</keyword>
<dbReference type="Gene3D" id="2.10.50.30">
    <property type="entry name" value="GPCR, family 3, nine cysteines domain"/>
    <property type="match status" value="1"/>
</dbReference>
<reference evidence="16" key="1">
    <citation type="submission" date="2025-08" db="UniProtKB">
        <authorList>
            <consortium name="RefSeq"/>
        </authorList>
    </citation>
    <scope>IDENTIFICATION</scope>
    <source>
        <tissue evidence="16">Blood</tissue>
    </source>
</reference>
<dbReference type="GO" id="GO:0004930">
    <property type="term" value="F:G protein-coupled receptor activity"/>
    <property type="evidence" value="ECO:0007669"/>
    <property type="project" value="UniProtKB-KW"/>
</dbReference>
<dbReference type="Gene3D" id="3.40.50.2300">
    <property type="match status" value="3"/>
</dbReference>
<evidence type="ECO:0000256" key="13">
    <source>
        <dbReference type="SAM" id="Phobius"/>
    </source>
</evidence>
<feature type="transmembrane region" description="Helical" evidence="13">
    <location>
        <begin position="12"/>
        <end position="31"/>
    </location>
</feature>
<dbReference type="InterPro" id="IPR001828">
    <property type="entry name" value="ANF_lig-bd_rcpt"/>
</dbReference>
<evidence type="ECO:0000256" key="10">
    <source>
        <dbReference type="ARBA" id="ARBA00023180"/>
    </source>
</evidence>
<keyword evidence="11" id="KW-0807">Transducer</keyword>
<dbReference type="PANTHER" id="PTHR24061">
    <property type="entry name" value="CALCIUM-SENSING RECEPTOR-RELATED"/>
    <property type="match status" value="1"/>
</dbReference>
<dbReference type="PROSITE" id="PS50259">
    <property type="entry name" value="G_PROTEIN_RECEP_F3_4"/>
    <property type="match status" value="2"/>
</dbReference>
<evidence type="ECO:0000256" key="3">
    <source>
        <dbReference type="ARBA" id="ARBA00022475"/>
    </source>
</evidence>
<feature type="transmembrane region" description="Helical" evidence="13">
    <location>
        <begin position="518"/>
        <end position="536"/>
    </location>
</feature>
<dbReference type="RefSeq" id="XP_054835692.1">
    <property type="nucleotide sequence ID" value="XM_054979717.1"/>
</dbReference>
<evidence type="ECO:0000313" key="16">
    <source>
        <dbReference type="RefSeq" id="XP_054835692.1"/>
    </source>
</evidence>
<organism evidence="15 16">
    <name type="scientific">Eublepharis macularius</name>
    <name type="common">Leopard gecko</name>
    <name type="synonym">Cyrtodactylus macularius</name>
    <dbReference type="NCBI Taxonomy" id="481883"/>
    <lineage>
        <taxon>Eukaryota</taxon>
        <taxon>Metazoa</taxon>
        <taxon>Chordata</taxon>
        <taxon>Craniata</taxon>
        <taxon>Vertebrata</taxon>
        <taxon>Euteleostomi</taxon>
        <taxon>Lepidosauria</taxon>
        <taxon>Squamata</taxon>
        <taxon>Bifurcata</taxon>
        <taxon>Gekkota</taxon>
        <taxon>Eublepharidae</taxon>
        <taxon>Eublepharinae</taxon>
        <taxon>Eublepharis</taxon>
    </lineage>
</organism>
<dbReference type="KEGG" id="emc:129329952"/>
<feature type="transmembrane region" description="Helical" evidence="13">
    <location>
        <begin position="672"/>
        <end position="692"/>
    </location>
</feature>